<accession>A0A9P6GE61</accession>
<evidence type="ECO:0000313" key="1">
    <source>
        <dbReference type="EMBL" id="KAF9734102.1"/>
    </source>
</evidence>
<dbReference type="Proteomes" id="UP000756921">
    <property type="component" value="Unassembled WGS sequence"/>
</dbReference>
<organism evidence="1 2">
    <name type="scientific">Paraphaeosphaeria minitans</name>
    <dbReference type="NCBI Taxonomy" id="565426"/>
    <lineage>
        <taxon>Eukaryota</taxon>
        <taxon>Fungi</taxon>
        <taxon>Dikarya</taxon>
        <taxon>Ascomycota</taxon>
        <taxon>Pezizomycotina</taxon>
        <taxon>Dothideomycetes</taxon>
        <taxon>Pleosporomycetidae</taxon>
        <taxon>Pleosporales</taxon>
        <taxon>Massarineae</taxon>
        <taxon>Didymosphaeriaceae</taxon>
        <taxon>Paraphaeosphaeria</taxon>
    </lineage>
</organism>
<comment type="caution">
    <text evidence="1">The sequence shown here is derived from an EMBL/GenBank/DDBJ whole genome shotgun (WGS) entry which is preliminary data.</text>
</comment>
<proteinExistence type="predicted"/>
<keyword evidence="2" id="KW-1185">Reference proteome</keyword>
<evidence type="ECO:0000313" key="2">
    <source>
        <dbReference type="Proteomes" id="UP000756921"/>
    </source>
</evidence>
<sequence length="128" mass="14251">MALSAFPPGLMSPCLMRHPHRWQLARVAIQARELHCACYAVRVLFARYFSLRGLSKVLVLSEPNLVGIDCASFVSPNEMYPVLALRYDASVFFWLFSLSVSAKSLAWVGNELGSTVLDGCVADSIRLW</sequence>
<protein>
    <submittedName>
        <fullName evidence="1">Uncharacterized protein</fullName>
    </submittedName>
</protein>
<dbReference type="AlphaFoldDB" id="A0A9P6GE61"/>
<dbReference type="EMBL" id="WJXW01000008">
    <property type="protein sequence ID" value="KAF9734102.1"/>
    <property type="molecule type" value="Genomic_DNA"/>
</dbReference>
<gene>
    <name evidence="1" type="ORF">PMIN01_08445</name>
</gene>
<reference evidence="1" key="1">
    <citation type="journal article" date="2020" name="Mol. Plant Microbe Interact.">
        <title>Genome Sequence of the Biocontrol Agent Coniothyrium minitans strain Conio (IMI 134523).</title>
        <authorList>
            <person name="Patel D."/>
            <person name="Shittu T.A."/>
            <person name="Baroncelli R."/>
            <person name="Muthumeenakshi S."/>
            <person name="Osborne T.H."/>
            <person name="Janganan T.K."/>
            <person name="Sreenivasaprasad S."/>
        </authorList>
    </citation>
    <scope>NUCLEOTIDE SEQUENCE</scope>
    <source>
        <strain evidence="1">Conio</strain>
    </source>
</reference>
<name>A0A9P6GE61_9PLEO</name>